<comment type="subcellular location">
    <subcellularLocation>
        <location evidence="1">Cell membrane</location>
        <topology evidence="1">Multi-pass membrane protein</topology>
    </subcellularLocation>
</comment>
<feature type="transmembrane region" description="Helical" evidence="9">
    <location>
        <begin position="101"/>
        <end position="118"/>
    </location>
</feature>
<dbReference type="GO" id="GO:0022857">
    <property type="term" value="F:transmembrane transporter activity"/>
    <property type="evidence" value="ECO:0007669"/>
    <property type="project" value="InterPro"/>
</dbReference>
<name>A0AAP4C5W7_9MICC</name>
<feature type="compositionally biased region" description="Basic and acidic residues" evidence="8">
    <location>
        <begin position="729"/>
        <end position="743"/>
    </location>
</feature>
<evidence type="ECO:0000256" key="8">
    <source>
        <dbReference type="SAM" id="MobiDB-lite"/>
    </source>
</evidence>
<feature type="transmembrane region" description="Helical" evidence="9">
    <location>
        <begin position="178"/>
        <end position="199"/>
    </location>
</feature>
<feature type="region of interest" description="Disordered" evidence="8">
    <location>
        <begin position="1"/>
        <end position="59"/>
    </location>
</feature>
<feature type="transmembrane region" description="Helical" evidence="9">
    <location>
        <begin position="438"/>
        <end position="464"/>
    </location>
</feature>
<dbReference type="Proteomes" id="UP001240483">
    <property type="component" value="Unassembled WGS sequence"/>
</dbReference>
<keyword evidence="3" id="KW-0813">Transport</keyword>
<feature type="transmembrane region" description="Helical" evidence="9">
    <location>
        <begin position="352"/>
        <end position="384"/>
    </location>
</feature>
<proteinExistence type="inferred from homology"/>
<accession>A0AAP4C5W7</accession>
<dbReference type="GO" id="GO:0005886">
    <property type="term" value="C:plasma membrane"/>
    <property type="evidence" value="ECO:0007669"/>
    <property type="project" value="UniProtKB-SubCell"/>
</dbReference>
<evidence type="ECO:0000256" key="9">
    <source>
        <dbReference type="SAM" id="Phobius"/>
    </source>
</evidence>
<dbReference type="PANTHER" id="PTHR30047:SF7">
    <property type="entry name" value="HIGH-AFFINITY CHOLINE TRANSPORT PROTEIN"/>
    <property type="match status" value="1"/>
</dbReference>
<keyword evidence="4" id="KW-1003">Cell membrane</keyword>
<evidence type="ECO:0000256" key="2">
    <source>
        <dbReference type="ARBA" id="ARBA00005658"/>
    </source>
</evidence>
<keyword evidence="6 9" id="KW-1133">Transmembrane helix</keyword>
<evidence type="ECO:0000313" key="10">
    <source>
        <dbReference type="EMBL" id="MDK6274893.1"/>
    </source>
</evidence>
<evidence type="ECO:0000256" key="4">
    <source>
        <dbReference type="ARBA" id="ARBA00022475"/>
    </source>
</evidence>
<reference evidence="10" key="1">
    <citation type="submission" date="2023-05" db="EMBL/GenBank/DDBJ databases">
        <title>Cataloging the Phylogenetic Diversity of Human Bladder Bacteria.</title>
        <authorList>
            <person name="Du J."/>
        </authorList>
    </citation>
    <scope>NUCLEOTIDE SEQUENCE</scope>
    <source>
        <strain evidence="10">UMB9978</strain>
    </source>
</reference>
<gene>
    <name evidence="10" type="ORF">QP116_03920</name>
</gene>
<dbReference type="RefSeq" id="WP_285332817.1">
    <property type="nucleotide sequence ID" value="NZ_JASODW010000003.1"/>
</dbReference>
<dbReference type="EMBL" id="JASODW010000003">
    <property type="protein sequence ID" value="MDK6274893.1"/>
    <property type="molecule type" value="Genomic_DNA"/>
</dbReference>
<feature type="transmembrane region" description="Helical" evidence="9">
    <location>
        <begin position="138"/>
        <end position="158"/>
    </location>
</feature>
<dbReference type="Pfam" id="PF02028">
    <property type="entry name" value="BCCT"/>
    <property type="match status" value="1"/>
</dbReference>
<feature type="transmembrane region" description="Helical" evidence="9">
    <location>
        <begin position="232"/>
        <end position="252"/>
    </location>
</feature>
<dbReference type="AlphaFoldDB" id="A0AAP4C5W7"/>
<evidence type="ECO:0000256" key="5">
    <source>
        <dbReference type="ARBA" id="ARBA00022692"/>
    </source>
</evidence>
<keyword evidence="5 9" id="KW-0812">Transmembrane</keyword>
<feature type="transmembrane region" description="Helical" evidence="9">
    <location>
        <begin position="404"/>
        <end position="426"/>
    </location>
</feature>
<dbReference type="NCBIfam" id="TIGR00842">
    <property type="entry name" value="bcct"/>
    <property type="match status" value="1"/>
</dbReference>
<evidence type="ECO:0000256" key="1">
    <source>
        <dbReference type="ARBA" id="ARBA00004651"/>
    </source>
</evidence>
<dbReference type="InterPro" id="IPR000060">
    <property type="entry name" value="BCCT_transptr"/>
</dbReference>
<feature type="region of interest" description="Disordered" evidence="8">
    <location>
        <begin position="701"/>
        <end position="743"/>
    </location>
</feature>
<dbReference type="PANTHER" id="PTHR30047">
    <property type="entry name" value="HIGH-AFFINITY CHOLINE TRANSPORT PROTEIN-RELATED"/>
    <property type="match status" value="1"/>
</dbReference>
<feature type="transmembrane region" description="Helical" evidence="9">
    <location>
        <begin position="537"/>
        <end position="556"/>
    </location>
</feature>
<evidence type="ECO:0000256" key="7">
    <source>
        <dbReference type="ARBA" id="ARBA00023136"/>
    </source>
</evidence>
<keyword evidence="7 9" id="KW-0472">Membrane</keyword>
<evidence type="ECO:0000256" key="6">
    <source>
        <dbReference type="ARBA" id="ARBA00022989"/>
    </source>
</evidence>
<sequence length="743" mass="80014">MSSEDGHESQPNQADESTQKKRSRRAAKAASTEHPGYPLTAENRERRSPKPTAGQTLKSVGRKAGQFLGELNRYPHNIHPALVPGVDVDHQKIRYGVDKPMLITVGLAIIGFVVWGVLKPDQVLSVTTAALNWIMTNLGWVFNSLAIVLVIYLLVLAFTKYGRIPLGLEGDKPEYSTVSWAAMLFGAGIGIGVIFFGPYEPMTYYLSPRPGAYDPATVDAVKKAMAQSALHWGLNAWAIYGIVGLAVAYVSYRRGRVPLMSSILTPLWGGTSSSVRARIIDGLAIIATLFGTAASLGIGALQIGRGFELVTGWSPGANKLALIIIVLLTIGTIWSAVSGVSKGIKRLSNINLVLALALALFFFIVGPTIFLVNIIPGVVSTYFAELPTMLAATTADSPEMNKFLSAWTTFYWAWWVSWAPFVGVFVAKISKGRTVRQFVVGVLAIPSSIIVLAFTILGGTAIYLQRTAGDIAPGNDIDKLPAPEDIFFVVLDHLPGAQFIATIVIVMLAVFFITTSDSASIVNSQLSQRGNPHPKRWITAFWAILMAGIAAVILLMAGKTALQGLQNLITITALPFAVVLALMAIALYKEMRTDPLVIRQQFEDAALSNAVKHGIEEHGDNFELRVIESDNEYAAGHDFDSTSDELTDWYARTDADGNPIGFDYDSGLYLDDDGKPLPAAQQPSLVDPETGDIVITQEALAEGIDVPEGAVIEEEDGTLSDGSNEAGQGEEHGKGKDNDTDVK</sequence>
<organism evidence="10 11">
    <name type="scientific">Pseudoglutamicibacter cumminsii</name>
    <dbReference type="NCBI Taxonomy" id="156979"/>
    <lineage>
        <taxon>Bacteria</taxon>
        <taxon>Bacillati</taxon>
        <taxon>Actinomycetota</taxon>
        <taxon>Actinomycetes</taxon>
        <taxon>Micrococcales</taxon>
        <taxon>Micrococcaceae</taxon>
        <taxon>Pseudoglutamicibacter</taxon>
    </lineage>
</organism>
<feature type="transmembrane region" description="Helical" evidence="9">
    <location>
        <begin position="497"/>
        <end position="516"/>
    </location>
</feature>
<evidence type="ECO:0000313" key="11">
    <source>
        <dbReference type="Proteomes" id="UP001240483"/>
    </source>
</evidence>
<comment type="similarity">
    <text evidence="2">Belongs to the BCCT transporter (TC 2.A.15) family.</text>
</comment>
<comment type="caution">
    <text evidence="10">The sequence shown here is derived from an EMBL/GenBank/DDBJ whole genome shotgun (WGS) entry which is preliminary data.</text>
</comment>
<feature type="transmembrane region" description="Helical" evidence="9">
    <location>
        <begin position="320"/>
        <end position="340"/>
    </location>
</feature>
<evidence type="ECO:0000256" key="3">
    <source>
        <dbReference type="ARBA" id="ARBA00022448"/>
    </source>
</evidence>
<protein>
    <submittedName>
        <fullName evidence="10">BCCT family transporter</fullName>
    </submittedName>
</protein>
<feature type="transmembrane region" description="Helical" evidence="9">
    <location>
        <begin position="568"/>
        <end position="588"/>
    </location>
</feature>
<feature type="transmembrane region" description="Helical" evidence="9">
    <location>
        <begin position="279"/>
        <end position="300"/>
    </location>
</feature>